<accession>A0A9N9IQY6</accession>
<dbReference type="Proteomes" id="UP000789405">
    <property type="component" value="Unassembled WGS sequence"/>
</dbReference>
<name>A0A9N9IQY6_9GLOM</name>
<keyword evidence="1" id="KW-0175">Coiled coil</keyword>
<evidence type="ECO:0000256" key="1">
    <source>
        <dbReference type="SAM" id="Coils"/>
    </source>
</evidence>
<feature type="non-terminal residue" evidence="2">
    <location>
        <position position="319"/>
    </location>
</feature>
<organism evidence="2 3">
    <name type="scientific">Dentiscutata erythropus</name>
    <dbReference type="NCBI Taxonomy" id="1348616"/>
    <lineage>
        <taxon>Eukaryota</taxon>
        <taxon>Fungi</taxon>
        <taxon>Fungi incertae sedis</taxon>
        <taxon>Mucoromycota</taxon>
        <taxon>Glomeromycotina</taxon>
        <taxon>Glomeromycetes</taxon>
        <taxon>Diversisporales</taxon>
        <taxon>Gigasporaceae</taxon>
        <taxon>Dentiscutata</taxon>
    </lineage>
</organism>
<gene>
    <name evidence="2" type="ORF">DERYTH_LOCUS16356</name>
</gene>
<keyword evidence="3" id="KW-1185">Reference proteome</keyword>
<dbReference type="OrthoDB" id="2421915at2759"/>
<dbReference type="AlphaFoldDB" id="A0A9N9IQY6"/>
<sequence>MGDNAVDGEAELIQLRKDYGELREKNRKLKAEAEKYQVIVGNATSYRFADDDQNNPVHFNDDIKNLNGRISKFITNLKNNVEIHSNKISELLRDYKCNKETIKDMQLVKDVLRRLVIETVINEFDKFCKSENSCLETEIMNDLKLLDKLNTLTSSRSGNDIMKSTLIKIRQQIYAILGSLAFANTADEKEHDHPFINNCKTQLINKINQYRTITDESKRKETERQVSAIVRDVISIFYFRRYAQEPIVSYVWVKNDEPIDSLTMTGTWNKDDEIDNLVVQFCSFPLFGVELEDQDKRQIYTPACVIAKEDTPETIRQRA</sequence>
<feature type="coiled-coil region" evidence="1">
    <location>
        <begin position="12"/>
        <end position="39"/>
    </location>
</feature>
<proteinExistence type="predicted"/>
<protein>
    <submittedName>
        <fullName evidence="2">22216_t:CDS:1</fullName>
    </submittedName>
</protein>
<evidence type="ECO:0000313" key="3">
    <source>
        <dbReference type="Proteomes" id="UP000789405"/>
    </source>
</evidence>
<reference evidence="2" key="1">
    <citation type="submission" date="2021-06" db="EMBL/GenBank/DDBJ databases">
        <authorList>
            <person name="Kallberg Y."/>
            <person name="Tangrot J."/>
            <person name="Rosling A."/>
        </authorList>
    </citation>
    <scope>NUCLEOTIDE SEQUENCE</scope>
    <source>
        <strain evidence="2">MA453B</strain>
    </source>
</reference>
<dbReference type="EMBL" id="CAJVPY010014172">
    <property type="protein sequence ID" value="CAG8745013.1"/>
    <property type="molecule type" value="Genomic_DNA"/>
</dbReference>
<comment type="caution">
    <text evidence="2">The sequence shown here is derived from an EMBL/GenBank/DDBJ whole genome shotgun (WGS) entry which is preliminary data.</text>
</comment>
<evidence type="ECO:0000313" key="2">
    <source>
        <dbReference type="EMBL" id="CAG8745013.1"/>
    </source>
</evidence>